<evidence type="ECO:0000313" key="2">
    <source>
        <dbReference type="EMBL" id="CAK0840240.1"/>
    </source>
</evidence>
<protein>
    <recommendedName>
        <fullName evidence="4">RNA-dependent RNA polymerase</fullName>
    </recommendedName>
</protein>
<keyword evidence="1" id="KW-0812">Transmembrane</keyword>
<keyword evidence="1" id="KW-0472">Membrane</keyword>
<evidence type="ECO:0000256" key="1">
    <source>
        <dbReference type="SAM" id="Phobius"/>
    </source>
</evidence>
<comment type="caution">
    <text evidence="2">The sequence shown here is derived from an EMBL/GenBank/DDBJ whole genome shotgun (WGS) entry which is preliminary data.</text>
</comment>
<organism evidence="2 3">
    <name type="scientific">Prorocentrum cordatum</name>
    <dbReference type="NCBI Taxonomy" id="2364126"/>
    <lineage>
        <taxon>Eukaryota</taxon>
        <taxon>Sar</taxon>
        <taxon>Alveolata</taxon>
        <taxon>Dinophyceae</taxon>
        <taxon>Prorocentrales</taxon>
        <taxon>Prorocentraceae</taxon>
        <taxon>Prorocentrum</taxon>
    </lineage>
</organism>
<sequence length="970" mass="107815">VGDSATDWIIATPDTDVYMEDFSRHNEDIEGFRLSDRRGGGPHGIDPQDVYRFRQEPEGAHLQGLRDEARLLARSEAARGGGAPAGNADLWYAIEEAPGIQTGSVVRLTEEAVISGDRAIHFYVHDGVEKRVFCVRCPAADLADVKKKFRIETDDDCDARTLPIKSVAGQRKRDFSDAVEKMELVSFSDWEKHIPGPRTTRWCLDFLRRRNGPLAHHEWWKSTAKLNSDDYGVSFHEAVLRAVQTGAEYDQLDLVNLASMEHLLRSAQLIEYYHRERTRQEGAASSKTGVDMEEQTVMLGVHQSQGNLMIAPDLITYTSKELERRLTLLLGLRSFEGAELSSDASGEGSTSMRRLLPWVVHSRSSSEVMAFLSRLRAAGLVEFSLTDGVRTGIFAVWKSDGVKQRLSLDARISNCSFEVPESPDLPTANAFSRYFTMEPLSATDLQISEVSGVPVDPTTRVYPRFRAVPMGWSHAVNVCQYVVTSLIQEAIPDKHHFLITDRESLSVGAIRDLSQYSERWRYHGTSGSARTGALEEALGGALPAGEFLELSFADEGLVPNLPISGEGLVRPVRQFCAVALRADVTADLRWVVSELNPGDPPSRNRSELEPWSNTLDALAAAWTAIETSKSHPDAEERKKARRSLHALERRSLQAVSRSFLEQGSVSRTVQQQYKAALGRFVKDQSIRGLYALARTPKALDQKLKFHLDDLYFEGELSGVANTLVAAIRWKFPQFGRQGGQSLPETARALMGFSKLSPAASRLPIPATVVFGLAMVLCSLGFTLAAFGSLLAFHLYLRPSELMRMKWRHWSPPCGAGRGGTDGWCLTLHPREDGVQSKAEEFDENISIDADGHLSFLNQVMSVMHAKAKREDRLDELAVGDLGGRSFLMVFKMAGERLGLPKPPVAHQLRHAGPSYDLAQRIRRLAEVKARGRWSADSSVRRYGKQNRINEQIAALPVAVRAFCDDAWKKI</sequence>
<reference evidence="2" key="1">
    <citation type="submission" date="2023-10" db="EMBL/GenBank/DDBJ databases">
        <authorList>
            <person name="Chen Y."/>
            <person name="Shah S."/>
            <person name="Dougan E. K."/>
            <person name="Thang M."/>
            <person name="Chan C."/>
        </authorList>
    </citation>
    <scope>NUCLEOTIDE SEQUENCE [LARGE SCALE GENOMIC DNA]</scope>
</reference>
<feature type="non-terminal residue" evidence="2">
    <location>
        <position position="1"/>
    </location>
</feature>
<proteinExistence type="predicted"/>
<evidence type="ECO:0000313" key="3">
    <source>
        <dbReference type="Proteomes" id="UP001189429"/>
    </source>
</evidence>
<accession>A0ABN9T5B6</accession>
<gene>
    <name evidence="2" type="ORF">PCOR1329_LOCUS35727</name>
</gene>
<keyword evidence="3" id="KW-1185">Reference proteome</keyword>
<evidence type="ECO:0008006" key="4">
    <source>
        <dbReference type="Google" id="ProtNLM"/>
    </source>
</evidence>
<keyword evidence="1" id="KW-1133">Transmembrane helix</keyword>
<name>A0ABN9T5B6_9DINO</name>
<feature type="non-terminal residue" evidence="2">
    <location>
        <position position="970"/>
    </location>
</feature>
<dbReference type="Proteomes" id="UP001189429">
    <property type="component" value="Unassembled WGS sequence"/>
</dbReference>
<dbReference type="EMBL" id="CAUYUJ010014362">
    <property type="protein sequence ID" value="CAK0840240.1"/>
    <property type="molecule type" value="Genomic_DNA"/>
</dbReference>
<feature type="transmembrane region" description="Helical" evidence="1">
    <location>
        <begin position="768"/>
        <end position="796"/>
    </location>
</feature>